<feature type="domain" description="Sigma-54 factor interaction" evidence="6">
    <location>
        <begin position="1"/>
        <end position="137"/>
    </location>
</feature>
<sequence>MGTLFLDEIGEMPMDMQVTLLRVLQEQTVTRIGSNKAVRFDVRIIAATNQNVEELIQEKKFRSDLRYRLSVIEIQLPLLRDRREDIPLLARYFSETMGASLHIPSFPLTQEVERLLMEYAWPGNVRELKNAMEKALILANGKPIAADDFPSHMKQTHAGRCFRRSAGEGPKPGFTHKAGAEQESGEMGYEVLTPKEHRQLREKKQIVSILEKNCGNISKAAKELGISRNTLYRKIHRLGIRIKVLAQSEK</sequence>
<evidence type="ECO:0000256" key="4">
    <source>
        <dbReference type="ARBA" id="ARBA00023163"/>
    </source>
</evidence>
<dbReference type="InterPro" id="IPR027417">
    <property type="entry name" value="P-loop_NTPase"/>
</dbReference>
<dbReference type="InterPro" id="IPR002078">
    <property type="entry name" value="Sigma_54_int"/>
</dbReference>
<organism evidence="7">
    <name type="scientific">bioreactor metagenome</name>
    <dbReference type="NCBI Taxonomy" id="1076179"/>
    <lineage>
        <taxon>unclassified sequences</taxon>
        <taxon>metagenomes</taxon>
        <taxon>ecological metagenomes</taxon>
    </lineage>
</organism>
<keyword evidence="4" id="KW-0804">Transcription</keyword>
<dbReference type="CDD" id="cd00009">
    <property type="entry name" value="AAA"/>
    <property type="match status" value="1"/>
</dbReference>
<comment type="caution">
    <text evidence="7">The sequence shown here is derived from an EMBL/GenBank/DDBJ whole genome shotgun (WGS) entry which is preliminary data.</text>
</comment>
<dbReference type="Pfam" id="PF25601">
    <property type="entry name" value="AAA_lid_14"/>
    <property type="match status" value="1"/>
</dbReference>
<dbReference type="EMBL" id="VSSQ01018554">
    <property type="protein sequence ID" value="MPM61845.1"/>
    <property type="molecule type" value="Genomic_DNA"/>
</dbReference>
<evidence type="ECO:0000256" key="3">
    <source>
        <dbReference type="ARBA" id="ARBA00023015"/>
    </source>
</evidence>
<evidence type="ECO:0000313" key="7">
    <source>
        <dbReference type="EMBL" id="MPM61845.1"/>
    </source>
</evidence>
<dbReference type="Gene3D" id="1.10.10.60">
    <property type="entry name" value="Homeodomain-like"/>
    <property type="match status" value="1"/>
</dbReference>
<dbReference type="GO" id="GO:0006355">
    <property type="term" value="P:regulation of DNA-templated transcription"/>
    <property type="evidence" value="ECO:0007669"/>
    <property type="project" value="InterPro"/>
</dbReference>
<dbReference type="InterPro" id="IPR009057">
    <property type="entry name" value="Homeodomain-like_sf"/>
</dbReference>
<dbReference type="Gene3D" id="3.40.50.300">
    <property type="entry name" value="P-loop containing nucleotide triphosphate hydrolases"/>
    <property type="match status" value="1"/>
</dbReference>
<dbReference type="PANTHER" id="PTHR32071">
    <property type="entry name" value="TRANSCRIPTIONAL REGULATORY PROTEIN"/>
    <property type="match status" value="1"/>
</dbReference>
<protein>
    <submittedName>
        <fullName evidence="7">DNA-binding transcriptional regulator NtrC</fullName>
    </submittedName>
</protein>
<dbReference type="GO" id="GO:0005524">
    <property type="term" value="F:ATP binding"/>
    <property type="evidence" value="ECO:0007669"/>
    <property type="project" value="UniProtKB-KW"/>
</dbReference>
<feature type="region of interest" description="Disordered" evidence="5">
    <location>
        <begin position="165"/>
        <end position="185"/>
    </location>
</feature>
<keyword evidence="7" id="KW-0238">DNA-binding</keyword>
<dbReference type="PROSITE" id="PS00688">
    <property type="entry name" value="SIGMA54_INTERACT_3"/>
    <property type="match status" value="1"/>
</dbReference>
<dbReference type="InterPro" id="IPR002197">
    <property type="entry name" value="HTH_Fis"/>
</dbReference>
<dbReference type="PROSITE" id="PS50045">
    <property type="entry name" value="SIGMA54_INTERACT_4"/>
    <property type="match status" value="1"/>
</dbReference>
<accession>A0A645B8U7</accession>
<dbReference type="SUPFAM" id="SSF52540">
    <property type="entry name" value="P-loop containing nucleoside triphosphate hydrolases"/>
    <property type="match status" value="1"/>
</dbReference>
<keyword evidence="1" id="KW-0547">Nucleotide-binding</keyword>
<dbReference type="GO" id="GO:0043565">
    <property type="term" value="F:sequence-specific DNA binding"/>
    <property type="evidence" value="ECO:0007669"/>
    <property type="project" value="InterPro"/>
</dbReference>
<evidence type="ECO:0000259" key="6">
    <source>
        <dbReference type="PROSITE" id="PS50045"/>
    </source>
</evidence>
<evidence type="ECO:0000256" key="5">
    <source>
        <dbReference type="SAM" id="MobiDB-lite"/>
    </source>
</evidence>
<reference evidence="7" key="1">
    <citation type="submission" date="2019-08" db="EMBL/GenBank/DDBJ databases">
        <authorList>
            <person name="Kucharzyk K."/>
            <person name="Murdoch R.W."/>
            <person name="Higgins S."/>
            <person name="Loffler F."/>
        </authorList>
    </citation>
    <scope>NUCLEOTIDE SEQUENCE</scope>
</reference>
<proteinExistence type="predicted"/>
<dbReference type="AlphaFoldDB" id="A0A645B8U7"/>
<dbReference type="PANTHER" id="PTHR32071:SF57">
    <property type="entry name" value="C4-DICARBOXYLATE TRANSPORT TRANSCRIPTIONAL REGULATORY PROTEIN DCTD"/>
    <property type="match status" value="1"/>
</dbReference>
<dbReference type="InterPro" id="IPR058031">
    <property type="entry name" value="AAA_lid_NorR"/>
</dbReference>
<dbReference type="Pfam" id="PF02954">
    <property type="entry name" value="HTH_8"/>
    <property type="match status" value="1"/>
</dbReference>
<dbReference type="Pfam" id="PF00158">
    <property type="entry name" value="Sigma54_activat"/>
    <property type="match status" value="1"/>
</dbReference>
<dbReference type="SUPFAM" id="SSF46689">
    <property type="entry name" value="Homeodomain-like"/>
    <property type="match status" value="1"/>
</dbReference>
<evidence type="ECO:0000256" key="1">
    <source>
        <dbReference type="ARBA" id="ARBA00022741"/>
    </source>
</evidence>
<keyword evidence="2" id="KW-0067">ATP-binding</keyword>
<keyword evidence="3" id="KW-0805">Transcription regulation</keyword>
<gene>
    <name evidence="7" type="primary">glnG_2</name>
    <name evidence="7" type="ORF">SDC9_108708</name>
</gene>
<dbReference type="Gene3D" id="1.10.8.60">
    <property type="match status" value="1"/>
</dbReference>
<name>A0A645B8U7_9ZZZZ</name>
<dbReference type="InterPro" id="IPR025944">
    <property type="entry name" value="Sigma_54_int_dom_CS"/>
</dbReference>
<evidence type="ECO:0000256" key="2">
    <source>
        <dbReference type="ARBA" id="ARBA00022840"/>
    </source>
</evidence>
<dbReference type="PRINTS" id="PR01590">
    <property type="entry name" value="HTHFIS"/>
</dbReference>